<evidence type="ECO:0000259" key="4">
    <source>
        <dbReference type="Pfam" id="PF00082"/>
    </source>
</evidence>
<keyword evidence="6" id="KW-1185">Reference proteome</keyword>
<name>A0AAV5M7V7_9ROSI</name>
<dbReference type="Pfam" id="PF00082">
    <property type="entry name" value="Peptidase_S8"/>
    <property type="match status" value="1"/>
</dbReference>
<dbReference type="Gene3D" id="3.50.30.30">
    <property type="match status" value="1"/>
</dbReference>
<dbReference type="SUPFAM" id="SSF52743">
    <property type="entry name" value="Subtilisin-like"/>
    <property type="match status" value="1"/>
</dbReference>
<dbReference type="Gene3D" id="3.40.50.200">
    <property type="entry name" value="Peptidase S8/S53 domain"/>
    <property type="match status" value="1"/>
</dbReference>
<organism evidence="5 6">
    <name type="scientific">Rubroshorea leprosula</name>
    <dbReference type="NCBI Taxonomy" id="152421"/>
    <lineage>
        <taxon>Eukaryota</taxon>
        <taxon>Viridiplantae</taxon>
        <taxon>Streptophyta</taxon>
        <taxon>Embryophyta</taxon>
        <taxon>Tracheophyta</taxon>
        <taxon>Spermatophyta</taxon>
        <taxon>Magnoliopsida</taxon>
        <taxon>eudicotyledons</taxon>
        <taxon>Gunneridae</taxon>
        <taxon>Pentapetalae</taxon>
        <taxon>rosids</taxon>
        <taxon>malvids</taxon>
        <taxon>Malvales</taxon>
        <taxon>Dipterocarpaceae</taxon>
        <taxon>Rubroshorea</taxon>
    </lineage>
</organism>
<dbReference type="CDD" id="cd02120">
    <property type="entry name" value="PA_subtilisin_like"/>
    <property type="match status" value="1"/>
</dbReference>
<evidence type="ECO:0000256" key="2">
    <source>
        <dbReference type="ARBA" id="ARBA00022729"/>
    </source>
</evidence>
<dbReference type="InterPro" id="IPR000209">
    <property type="entry name" value="Peptidase_S8/S53_dom"/>
</dbReference>
<gene>
    <name evidence="5" type="ORF">SLEP1_g52946</name>
</gene>
<comment type="caution">
    <text evidence="3">Lacks conserved residue(s) required for the propagation of feature annotation.</text>
</comment>
<proteinExistence type="inferred from homology"/>
<sequence length="193" mass="20002">MNETSEYKSPRDSDGHGTHTASIAAGRYVFPASTLGYAQGVAAGMAPKATLAAYKVCWNSGCYDSDILAAFDAAVADGVDIISLSVGGNGGPGGLTVTNVAPWVTNVDAGTIDRDFPADVKLGNGKTLPGVSIYNGPGLTPGRMYPLVYAGSQGGDEYSASLCLDGSLDPNFVKGKIVDERLKVMRHLQPENQ</sequence>
<dbReference type="InterPro" id="IPR036852">
    <property type="entry name" value="Peptidase_S8/S53_dom_sf"/>
</dbReference>
<dbReference type="AlphaFoldDB" id="A0AAV5M7V7"/>
<comment type="similarity">
    <text evidence="1 3">Belongs to the peptidase S8 family.</text>
</comment>
<dbReference type="Proteomes" id="UP001054252">
    <property type="component" value="Unassembled WGS sequence"/>
</dbReference>
<reference evidence="5 6" key="1">
    <citation type="journal article" date="2021" name="Commun. Biol.">
        <title>The genome of Shorea leprosula (Dipterocarpaceae) highlights the ecological relevance of drought in aseasonal tropical rainforests.</title>
        <authorList>
            <person name="Ng K.K.S."/>
            <person name="Kobayashi M.J."/>
            <person name="Fawcett J.A."/>
            <person name="Hatakeyama M."/>
            <person name="Paape T."/>
            <person name="Ng C.H."/>
            <person name="Ang C.C."/>
            <person name="Tnah L.H."/>
            <person name="Lee C.T."/>
            <person name="Nishiyama T."/>
            <person name="Sese J."/>
            <person name="O'Brien M.J."/>
            <person name="Copetti D."/>
            <person name="Mohd Noor M.I."/>
            <person name="Ong R.C."/>
            <person name="Putra M."/>
            <person name="Sireger I.Z."/>
            <person name="Indrioko S."/>
            <person name="Kosugi Y."/>
            <person name="Izuno A."/>
            <person name="Isagi Y."/>
            <person name="Lee S.L."/>
            <person name="Shimizu K.K."/>
        </authorList>
    </citation>
    <scope>NUCLEOTIDE SEQUENCE [LARGE SCALE GENOMIC DNA]</scope>
    <source>
        <strain evidence="5">214</strain>
    </source>
</reference>
<evidence type="ECO:0000313" key="6">
    <source>
        <dbReference type="Proteomes" id="UP001054252"/>
    </source>
</evidence>
<dbReference type="GO" id="GO:0006508">
    <property type="term" value="P:proteolysis"/>
    <property type="evidence" value="ECO:0007669"/>
    <property type="project" value="InterPro"/>
</dbReference>
<evidence type="ECO:0000256" key="1">
    <source>
        <dbReference type="ARBA" id="ARBA00011073"/>
    </source>
</evidence>
<evidence type="ECO:0000256" key="3">
    <source>
        <dbReference type="PROSITE-ProRule" id="PRU01240"/>
    </source>
</evidence>
<keyword evidence="2" id="KW-0732">Signal</keyword>
<dbReference type="InterPro" id="IPR045051">
    <property type="entry name" value="SBT"/>
</dbReference>
<comment type="caution">
    <text evidence="5">The sequence shown here is derived from an EMBL/GenBank/DDBJ whole genome shotgun (WGS) entry which is preliminary data.</text>
</comment>
<dbReference type="EMBL" id="BPVZ01000200">
    <property type="protein sequence ID" value="GKV45921.1"/>
    <property type="molecule type" value="Genomic_DNA"/>
</dbReference>
<dbReference type="PANTHER" id="PTHR10795">
    <property type="entry name" value="PROPROTEIN CONVERTASE SUBTILISIN/KEXIN"/>
    <property type="match status" value="1"/>
</dbReference>
<protein>
    <recommendedName>
        <fullName evidence="4">Peptidase S8/S53 domain-containing protein</fullName>
    </recommendedName>
</protein>
<accession>A0AAV5M7V7</accession>
<feature type="domain" description="Peptidase S8/S53" evidence="4">
    <location>
        <begin position="4"/>
        <end position="96"/>
    </location>
</feature>
<dbReference type="GO" id="GO:0004252">
    <property type="term" value="F:serine-type endopeptidase activity"/>
    <property type="evidence" value="ECO:0007669"/>
    <property type="project" value="InterPro"/>
</dbReference>
<evidence type="ECO:0000313" key="5">
    <source>
        <dbReference type="EMBL" id="GKV45921.1"/>
    </source>
</evidence>
<dbReference type="PROSITE" id="PS51892">
    <property type="entry name" value="SUBTILASE"/>
    <property type="match status" value="1"/>
</dbReference>